<keyword evidence="3" id="KW-1185">Reference proteome</keyword>
<feature type="repeat" description="WD" evidence="1">
    <location>
        <begin position="17"/>
        <end position="58"/>
    </location>
</feature>
<protein>
    <submittedName>
        <fullName evidence="2">Uncharacterized protein</fullName>
    </submittedName>
</protein>
<proteinExistence type="predicted"/>
<dbReference type="Gene3D" id="2.130.10.10">
    <property type="entry name" value="YVTN repeat-like/Quinoprotein amine dehydrogenase"/>
    <property type="match status" value="1"/>
</dbReference>
<evidence type="ECO:0000256" key="1">
    <source>
        <dbReference type="PROSITE-ProRule" id="PRU00221"/>
    </source>
</evidence>
<dbReference type="PROSITE" id="PS50294">
    <property type="entry name" value="WD_REPEATS_REGION"/>
    <property type="match status" value="1"/>
</dbReference>
<dbReference type="AlphaFoldDB" id="A0A0C9UNG6"/>
<dbReference type="InterPro" id="IPR036322">
    <property type="entry name" value="WD40_repeat_dom_sf"/>
</dbReference>
<sequence>MATLAAPLKKYKTYTLLEGHKGPVNVVRFSPDARYLATEGSDSKIIIWSIAAKGKEYTVNCRPLGDVTDIMWASLQPNILSLLFSTADGSIHVFEANLEAANVRFKHRTTLRAFTQPIEKLDFDTFQHCLQHAWTISPWTQLWEQMVFSRIAKTVMSPRGEYLLVHNMVTGCDAYTIPEMGRHASSTFTAPVISRKPINVGFASAGSLVIQGGSRGQIFLHIFENANLFQILQHKSRGLVQSVDGHSFRDQHWIAAAVATKPYNIQIWNPKAPPWDEARKAVQGLLKLTPILCLFVFALYLLGHSIADIETIASMSNISLKASSVSIATVTFSVPAVTVTVTATHAYTDLPGSISPPIETSVAPRVTATHAYTDLPGSISSPIETSVAPRSTSIPTSTCGSQAFLDINIDNVRQCAHVP</sequence>
<dbReference type="PROSITE" id="PS50082">
    <property type="entry name" value="WD_REPEATS_2"/>
    <property type="match status" value="1"/>
</dbReference>
<dbReference type="OrthoDB" id="3238562at2759"/>
<dbReference type="EMBL" id="KN837349">
    <property type="protein sequence ID" value="KIJ27016.1"/>
    <property type="molecule type" value="Genomic_DNA"/>
</dbReference>
<dbReference type="SUPFAM" id="SSF50978">
    <property type="entry name" value="WD40 repeat-like"/>
    <property type="match status" value="1"/>
</dbReference>
<reference evidence="2 3" key="1">
    <citation type="submission" date="2014-06" db="EMBL/GenBank/DDBJ databases">
        <title>Evolutionary Origins and Diversification of the Mycorrhizal Mutualists.</title>
        <authorList>
            <consortium name="DOE Joint Genome Institute"/>
            <consortium name="Mycorrhizal Genomics Consortium"/>
            <person name="Kohler A."/>
            <person name="Kuo A."/>
            <person name="Nagy L.G."/>
            <person name="Floudas D."/>
            <person name="Copeland A."/>
            <person name="Barry K.W."/>
            <person name="Cichocki N."/>
            <person name="Veneault-Fourrey C."/>
            <person name="LaButti K."/>
            <person name="Lindquist E.A."/>
            <person name="Lipzen A."/>
            <person name="Lundell T."/>
            <person name="Morin E."/>
            <person name="Murat C."/>
            <person name="Riley R."/>
            <person name="Ohm R."/>
            <person name="Sun H."/>
            <person name="Tunlid A."/>
            <person name="Henrissat B."/>
            <person name="Grigoriev I.V."/>
            <person name="Hibbett D.S."/>
            <person name="Martin F."/>
        </authorList>
    </citation>
    <scope>NUCLEOTIDE SEQUENCE [LARGE SCALE GENOMIC DNA]</scope>
    <source>
        <strain evidence="2 3">SS14</strain>
    </source>
</reference>
<dbReference type="Proteomes" id="UP000054279">
    <property type="component" value="Unassembled WGS sequence"/>
</dbReference>
<evidence type="ECO:0000313" key="2">
    <source>
        <dbReference type="EMBL" id="KIJ27016.1"/>
    </source>
</evidence>
<organism evidence="2 3">
    <name type="scientific">Sphaerobolus stellatus (strain SS14)</name>
    <dbReference type="NCBI Taxonomy" id="990650"/>
    <lineage>
        <taxon>Eukaryota</taxon>
        <taxon>Fungi</taxon>
        <taxon>Dikarya</taxon>
        <taxon>Basidiomycota</taxon>
        <taxon>Agaricomycotina</taxon>
        <taxon>Agaricomycetes</taxon>
        <taxon>Phallomycetidae</taxon>
        <taxon>Geastrales</taxon>
        <taxon>Sphaerobolaceae</taxon>
        <taxon>Sphaerobolus</taxon>
    </lineage>
</organism>
<dbReference type="Pfam" id="PF00400">
    <property type="entry name" value="WD40"/>
    <property type="match status" value="1"/>
</dbReference>
<dbReference type="InterPro" id="IPR015943">
    <property type="entry name" value="WD40/YVTN_repeat-like_dom_sf"/>
</dbReference>
<gene>
    <name evidence="2" type="ORF">M422DRAFT_271833</name>
</gene>
<evidence type="ECO:0000313" key="3">
    <source>
        <dbReference type="Proteomes" id="UP000054279"/>
    </source>
</evidence>
<accession>A0A0C9UNG6</accession>
<dbReference type="HOGENOM" id="CLU_655813_0_0_1"/>
<dbReference type="InterPro" id="IPR001680">
    <property type="entry name" value="WD40_rpt"/>
</dbReference>
<dbReference type="SMART" id="SM00320">
    <property type="entry name" value="WD40"/>
    <property type="match status" value="1"/>
</dbReference>
<keyword evidence="1" id="KW-0853">WD repeat</keyword>
<name>A0A0C9UNG6_SPHS4</name>